<dbReference type="Gene3D" id="2.60.40.1220">
    <property type="match status" value="1"/>
</dbReference>
<dbReference type="InterPro" id="IPR011042">
    <property type="entry name" value="6-blade_b-propeller_TolB-like"/>
</dbReference>
<protein>
    <submittedName>
        <fullName evidence="6">Glucose/arabinose dehydrogenase</fullName>
    </submittedName>
</protein>
<evidence type="ECO:0000256" key="1">
    <source>
        <dbReference type="ARBA" id="ARBA00022729"/>
    </source>
</evidence>
<evidence type="ECO:0000313" key="7">
    <source>
        <dbReference type="Proteomes" id="UP001183643"/>
    </source>
</evidence>
<comment type="caution">
    <text evidence="6">The sequence shown here is derived from an EMBL/GenBank/DDBJ whole genome shotgun (WGS) entry which is preliminary data.</text>
</comment>
<dbReference type="GO" id="GO:0016798">
    <property type="term" value="F:hydrolase activity, acting on glycosyl bonds"/>
    <property type="evidence" value="ECO:0007669"/>
    <property type="project" value="UniProtKB-KW"/>
</dbReference>
<dbReference type="Gene3D" id="2.120.10.30">
    <property type="entry name" value="TolB, C-terminal domain"/>
    <property type="match status" value="1"/>
</dbReference>
<dbReference type="AlphaFoldDB" id="A0AAE3YNB0"/>
<proteinExistence type="predicted"/>
<dbReference type="InterPro" id="IPR032812">
    <property type="entry name" value="SbsA_Ig"/>
</dbReference>
<evidence type="ECO:0000256" key="4">
    <source>
        <dbReference type="SAM" id="SignalP"/>
    </source>
</evidence>
<dbReference type="RefSeq" id="WP_310366574.1">
    <property type="nucleotide sequence ID" value="NZ_JAVDYB010000001.1"/>
</dbReference>
<dbReference type="PANTHER" id="PTHR19328">
    <property type="entry name" value="HEDGEHOG-INTERACTING PROTEIN"/>
    <property type="match status" value="1"/>
</dbReference>
<keyword evidence="3" id="KW-0624">Polysaccharide degradation</keyword>
<feature type="signal peptide" evidence="4">
    <location>
        <begin position="1"/>
        <end position="26"/>
    </location>
</feature>
<organism evidence="6 7">
    <name type="scientific">Catenuloplanes atrovinosus</name>
    <dbReference type="NCBI Taxonomy" id="137266"/>
    <lineage>
        <taxon>Bacteria</taxon>
        <taxon>Bacillati</taxon>
        <taxon>Actinomycetota</taxon>
        <taxon>Actinomycetes</taxon>
        <taxon>Micromonosporales</taxon>
        <taxon>Micromonosporaceae</taxon>
        <taxon>Catenuloplanes</taxon>
    </lineage>
</organism>
<dbReference type="SUPFAM" id="SSF63829">
    <property type="entry name" value="Calcium-dependent phosphotriesterase"/>
    <property type="match status" value="1"/>
</dbReference>
<dbReference type="Gene3D" id="2.60.120.430">
    <property type="entry name" value="Galactose-binding lectin"/>
    <property type="match status" value="2"/>
</dbReference>
<keyword evidence="3" id="KW-0119">Carbohydrate metabolism</keyword>
<feature type="domain" description="Fibronectin type-III" evidence="5">
    <location>
        <begin position="200"/>
        <end position="289"/>
    </location>
</feature>
<evidence type="ECO:0000256" key="3">
    <source>
        <dbReference type="ARBA" id="ARBA00023326"/>
    </source>
</evidence>
<dbReference type="Proteomes" id="UP001183643">
    <property type="component" value="Unassembled WGS sequence"/>
</dbReference>
<gene>
    <name evidence="6" type="ORF">J2S41_002299</name>
</gene>
<evidence type="ECO:0000259" key="5">
    <source>
        <dbReference type="PROSITE" id="PS50853"/>
    </source>
</evidence>
<dbReference type="InterPro" id="IPR003961">
    <property type="entry name" value="FN3_dom"/>
</dbReference>
<dbReference type="SUPFAM" id="SSF49265">
    <property type="entry name" value="Fibronectin type III"/>
    <property type="match status" value="1"/>
</dbReference>
<dbReference type="PROSITE" id="PS50853">
    <property type="entry name" value="FN3"/>
    <property type="match status" value="1"/>
</dbReference>
<dbReference type="SUPFAM" id="SSF49785">
    <property type="entry name" value="Galactose-binding domain-like"/>
    <property type="match status" value="2"/>
</dbReference>
<keyword evidence="7" id="KW-1185">Reference proteome</keyword>
<keyword evidence="2" id="KW-0378">Hydrolase</keyword>
<dbReference type="EMBL" id="JAVDYB010000001">
    <property type="protein sequence ID" value="MDR7275521.1"/>
    <property type="molecule type" value="Genomic_DNA"/>
</dbReference>
<keyword evidence="2" id="KW-0326">Glycosidase</keyword>
<accession>A0AAE3YNB0</accession>
<dbReference type="Pfam" id="PF20067">
    <property type="entry name" value="SSL_N"/>
    <property type="match status" value="1"/>
</dbReference>
<dbReference type="GO" id="GO:0000272">
    <property type="term" value="P:polysaccharide catabolic process"/>
    <property type="evidence" value="ECO:0007669"/>
    <property type="project" value="UniProtKB-KW"/>
</dbReference>
<dbReference type="InterPro" id="IPR013783">
    <property type="entry name" value="Ig-like_fold"/>
</dbReference>
<feature type="chain" id="PRO_5042128314" evidence="4">
    <location>
        <begin position="27"/>
        <end position="995"/>
    </location>
</feature>
<keyword evidence="1 4" id="KW-0732">Signal</keyword>
<dbReference type="Gene3D" id="2.60.40.10">
    <property type="entry name" value="Immunoglobulins"/>
    <property type="match status" value="1"/>
</dbReference>
<dbReference type="InterPro" id="IPR036116">
    <property type="entry name" value="FN3_sf"/>
</dbReference>
<dbReference type="InterPro" id="IPR014755">
    <property type="entry name" value="Cu-Rt/internalin_Ig-like"/>
</dbReference>
<evidence type="ECO:0000313" key="6">
    <source>
        <dbReference type="EMBL" id="MDR7275521.1"/>
    </source>
</evidence>
<sequence>MSTYRRIAVVLVLSCLAMLVAVPARAAVVPVAKIDFRPAGGTVPSGYVADTGAAFDAGRGHGWVREDAPGTPLDLSANTRDRARPGVPPLLNTIVHMRYGDTGGTSGVRTAGAWEYAVPPGTYQVTVGVGDQPAYDSRHTVRAEGVTAVAAFQGSAAEEFRTATVTVPVLDGRLTLDAIGGTNTKLTHAEIARDTSDTAAPGPVTGVAATPGDRQATVTWAASTAADLGGYRVYRGGALVSGPGLLTTATFTDTGVTNGTGYAWTVRAVDRHGNESAASAAVSATPAAYTLRVNFSDAATAPPSGYVRDSGDAFTTTRGYGWVALGTGTPLSLAGNGRNRGSGQPDVRLATLIHAQLPAGSSGVTTPGSWEAAVPNGAYVVTVAAGDAGTALDSTHYVNIEDQNAVAAFTPTASVRHAVATRTVTVTDGRLTLSPAGGTNTKLHYVDVTSVPASAAVPSVRASTPPNLASDVPVTASVVEDLRLPGGGVDPATLTASTVTLTRVADGAAVAANPITSGGGDVINLSPAAPLQPSTLYRFDVTAQVRDVAGRAFAPYSIVFRTGAGGGTGGPIAFTKQVGVATGAPFTTVVTGPDGRLYAGTLDGRILRFPINADGTLGTATVITTVRDHAVAAGLAGAPNRTVIGMAFDPASTPAAPILWITDNYQYTGPLNVPDWSSHIARLSGPNLSVYTDVVTNLPRSVKDHETNSLAFGPDGALYTTQGANNAMGAPDSTWGNRPERLLSAAVLRLDPAALPATLPLDAKTEEGGTYDPYAPGAPLTIHATGVRNAYDLVWHSNGHLYTPTNGSAAGGNTPATPSPLPASCARRGYTGPAVPGLTGVGTAETDYVFDVRPGRYYGHPNPARCEWVLAGGNPTTGTDPFQVPAYPAGTRPDPNLDLPGMYDAGLHASANGVIEYRGTAFGGALRGKLLVVRYSSGQDIQTFDVAANGTLSNRTTGLPGLTGFSQPLDVTEHLGNLYVTELGANRITLLRPQG</sequence>
<dbReference type="PANTHER" id="PTHR19328:SF75">
    <property type="entry name" value="ALDOSE SUGAR DEHYDROGENASE YLII"/>
    <property type="match status" value="1"/>
</dbReference>
<dbReference type="Pfam" id="PF13205">
    <property type="entry name" value="Big_5"/>
    <property type="match status" value="1"/>
</dbReference>
<name>A0AAE3YNB0_9ACTN</name>
<evidence type="ECO:0000256" key="2">
    <source>
        <dbReference type="ARBA" id="ARBA00023295"/>
    </source>
</evidence>
<dbReference type="InterPro" id="IPR008979">
    <property type="entry name" value="Galactose-bd-like_sf"/>
</dbReference>
<reference evidence="6" key="1">
    <citation type="submission" date="2023-07" db="EMBL/GenBank/DDBJ databases">
        <title>Sequencing the genomes of 1000 actinobacteria strains.</title>
        <authorList>
            <person name="Klenk H.-P."/>
        </authorList>
    </citation>
    <scope>NUCLEOTIDE SEQUENCE</scope>
    <source>
        <strain evidence="6">DSM 44707</strain>
    </source>
</reference>